<reference evidence="3" key="1">
    <citation type="journal article" date="2021" name="Nat. Commun.">
        <title>Genomic analyses provide insights into spinach domestication and the genetic basis of agronomic traits.</title>
        <authorList>
            <person name="Cai X."/>
            <person name="Sun X."/>
            <person name="Xu C."/>
            <person name="Sun H."/>
            <person name="Wang X."/>
            <person name="Ge C."/>
            <person name="Zhang Z."/>
            <person name="Wang Q."/>
            <person name="Fei Z."/>
            <person name="Jiao C."/>
            <person name="Wang Q."/>
        </authorList>
    </citation>
    <scope>NUCLEOTIDE SEQUENCE [LARGE SCALE GENOMIC DNA]</scope>
    <source>
        <strain evidence="3">cv. Varoflay</strain>
    </source>
</reference>
<dbReference type="GO" id="GO:0005634">
    <property type="term" value="C:nucleus"/>
    <property type="evidence" value="ECO:0000318"/>
    <property type="project" value="GO_Central"/>
</dbReference>
<dbReference type="InterPro" id="IPR019496">
    <property type="entry name" value="NUFIP1_cons_dom"/>
</dbReference>
<feature type="region of interest" description="Disordered" evidence="1">
    <location>
        <begin position="385"/>
        <end position="463"/>
    </location>
</feature>
<dbReference type="PANTHER" id="PTHR13309">
    <property type="entry name" value="NUCLEAR FRAGILE X MENTAL RETARDATION PROTEIN INTERACTING PROTEIN 1"/>
    <property type="match status" value="1"/>
</dbReference>
<reference evidence="4" key="2">
    <citation type="submission" date="2025-08" db="UniProtKB">
        <authorList>
            <consortium name="RefSeq"/>
        </authorList>
    </citation>
    <scope>IDENTIFICATION</scope>
    <source>
        <tissue evidence="4">Leaf</tissue>
    </source>
</reference>
<feature type="region of interest" description="Disordered" evidence="1">
    <location>
        <begin position="1"/>
        <end position="27"/>
    </location>
</feature>
<feature type="domain" description="FMR1-interacting protein 1 conserved" evidence="2">
    <location>
        <begin position="309"/>
        <end position="350"/>
    </location>
</feature>
<dbReference type="GO" id="GO:0000492">
    <property type="term" value="P:box C/D snoRNP assembly"/>
    <property type="evidence" value="ECO:0000318"/>
    <property type="project" value="GO_Central"/>
</dbReference>
<feature type="region of interest" description="Disordered" evidence="1">
    <location>
        <begin position="267"/>
        <end position="315"/>
    </location>
</feature>
<accession>A0A9R0J0T8</accession>
<feature type="compositionally biased region" description="Basic and acidic residues" evidence="1">
    <location>
        <begin position="267"/>
        <end position="277"/>
    </location>
</feature>
<feature type="region of interest" description="Disordered" evidence="1">
    <location>
        <begin position="217"/>
        <end position="254"/>
    </location>
</feature>
<sequence>MRPFAQHLTNPLTSHAPGASAPQQAVGSASNMLPNLMQIQSQMGFTNFNPSMGNAQMPPGFMNVPNFNALQNGHPGGGSIMGSVQHNSGFSPNNFGQNLNVLGFPINGQLSNLGQGNQTPQLFGHNPLSNGQFGWQNQLQNMNQLGNMPMLNPSQVNALTQLLGCANQVAQAMNSQNAAFLGNPQLGFGQPNGGLQQGGFSQQLPVAPQQLQNVSVLPSNPAASSHPQCQPSNLQSNHGQKQGMQFPNSSHHQNKNFVNHKREASNWRVQKSQDRQMHNPKGKQKFSNINEGKGITNDDPDNSANQPQGGKRRSLAMLYTEKEIQQWREERKKNFPSKGNVEKKQAQKQANTDAADEDAKLRRQQLKDVLAKQVELGFEVPEIPSHYLSDTEQQAHGRDKSRRPLNKGRFPNNGRSQNRFSRGGKFDNKDRFSTKRDTEYDGSFRKHERFTKRQRTEDDNAPKTPLIVKEPTLLQKLLSTDIKKDQSRLLQAFRFIVINSFFKDWPEKPLDFPKVIVKEIGVESDVIQEKSSIKAELSNDEEGDTSAVKDGENDDPQEEGEITD</sequence>
<dbReference type="GO" id="GO:0003723">
    <property type="term" value="F:RNA binding"/>
    <property type="evidence" value="ECO:0007669"/>
    <property type="project" value="InterPro"/>
</dbReference>
<evidence type="ECO:0000256" key="1">
    <source>
        <dbReference type="SAM" id="MobiDB-lite"/>
    </source>
</evidence>
<feature type="region of interest" description="Disordered" evidence="1">
    <location>
        <begin position="531"/>
        <end position="564"/>
    </location>
</feature>
<evidence type="ECO:0000313" key="4">
    <source>
        <dbReference type="RefSeq" id="XP_021858901.1"/>
    </source>
</evidence>
<dbReference type="Proteomes" id="UP000813463">
    <property type="component" value="Chromosome 4"/>
</dbReference>
<protein>
    <recommendedName>
        <fullName evidence="2">FMR1-interacting protein 1 conserved domain-containing protein</fullName>
    </recommendedName>
</protein>
<dbReference type="KEGG" id="soe:110798074"/>
<evidence type="ECO:0000313" key="3">
    <source>
        <dbReference type="Proteomes" id="UP000813463"/>
    </source>
</evidence>
<gene>
    <name evidence="4" type="primary">LOC110798074</name>
</gene>
<feature type="compositionally biased region" description="Basic and acidic residues" evidence="1">
    <location>
        <begin position="424"/>
        <end position="445"/>
    </location>
</feature>
<dbReference type="GeneID" id="110798074"/>
<dbReference type="PANTHER" id="PTHR13309:SF0">
    <property type="entry name" value="FMR1-INTERACTING PROTEIN NUFIP1"/>
    <property type="match status" value="1"/>
</dbReference>
<dbReference type="OrthoDB" id="273070at2759"/>
<proteinExistence type="predicted"/>
<feature type="compositionally biased region" description="Acidic residues" evidence="1">
    <location>
        <begin position="552"/>
        <end position="564"/>
    </location>
</feature>
<keyword evidence="3" id="KW-1185">Reference proteome</keyword>
<feature type="region of interest" description="Disordered" evidence="1">
    <location>
        <begin position="329"/>
        <end position="358"/>
    </location>
</feature>
<evidence type="ECO:0000259" key="2">
    <source>
        <dbReference type="Pfam" id="PF10453"/>
    </source>
</evidence>
<dbReference type="InterPro" id="IPR039136">
    <property type="entry name" value="NUFIP1-like"/>
</dbReference>
<dbReference type="Pfam" id="PF10453">
    <property type="entry name" value="NUFIP1"/>
    <property type="match status" value="1"/>
</dbReference>
<name>A0A9R0J0T8_SPIOL</name>
<dbReference type="AlphaFoldDB" id="A0A9R0J0T8"/>
<dbReference type="RefSeq" id="XP_021858901.1">
    <property type="nucleotide sequence ID" value="XM_022003209.2"/>
</dbReference>
<organism evidence="3 4">
    <name type="scientific">Spinacia oleracea</name>
    <name type="common">Spinach</name>
    <dbReference type="NCBI Taxonomy" id="3562"/>
    <lineage>
        <taxon>Eukaryota</taxon>
        <taxon>Viridiplantae</taxon>
        <taxon>Streptophyta</taxon>
        <taxon>Embryophyta</taxon>
        <taxon>Tracheophyta</taxon>
        <taxon>Spermatophyta</taxon>
        <taxon>Magnoliopsida</taxon>
        <taxon>eudicotyledons</taxon>
        <taxon>Gunneridae</taxon>
        <taxon>Pentapetalae</taxon>
        <taxon>Caryophyllales</taxon>
        <taxon>Chenopodiaceae</taxon>
        <taxon>Chenopodioideae</taxon>
        <taxon>Anserineae</taxon>
        <taxon>Spinacia</taxon>
    </lineage>
</organism>